<proteinExistence type="predicted"/>
<comment type="caution">
    <text evidence="1">The sequence shown here is derived from an EMBL/GenBank/DDBJ whole genome shotgun (WGS) entry which is preliminary data.</text>
</comment>
<reference evidence="1 2" key="1">
    <citation type="submission" date="2023-03" db="EMBL/GenBank/DDBJ databases">
        <title>High recombination rates correlate with genetic variation in Cardiocondyla obscurior ants.</title>
        <authorList>
            <person name="Errbii M."/>
        </authorList>
    </citation>
    <scope>NUCLEOTIDE SEQUENCE [LARGE SCALE GENOMIC DNA]</scope>
    <source>
        <strain evidence="1">Alpha-2009</strain>
        <tissue evidence="1">Whole body</tissue>
    </source>
</reference>
<name>A0AAW2G434_9HYME</name>
<evidence type="ECO:0000313" key="2">
    <source>
        <dbReference type="Proteomes" id="UP001430953"/>
    </source>
</evidence>
<protein>
    <submittedName>
        <fullName evidence="1">Uncharacterized protein</fullName>
    </submittedName>
</protein>
<evidence type="ECO:0000313" key="1">
    <source>
        <dbReference type="EMBL" id="KAL0120796.1"/>
    </source>
</evidence>
<dbReference type="Proteomes" id="UP001430953">
    <property type="component" value="Unassembled WGS sequence"/>
</dbReference>
<dbReference type="AlphaFoldDB" id="A0AAW2G434"/>
<organism evidence="1 2">
    <name type="scientific">Cardiocondyla obscurior</name>
    <dbReference type="NCBI Taxonomy" id="286306"/>
    <lineage>
        <taxon>Eukaryota</taxon>
        <taxon>Metazoa</taxon>
        <taxon>Ecdysozoa</taxon>
        <taxon>Arthropoda</taxon>
        <taxon>Hexapoda</taxon>
        <taxon>Insecta</taxon>
        <taxon>Pterygota</taxon>
        <taxon>Neoptera</taxon>
        <taxon>Endopterygota</taxon>
        <taxon>Hymenoptera</taxon>
        <taxon>Apocrita</taxon>
        <taxon>Aculeata</taxon>
        <taxon>Formicoidea</taxon>
        <taxon>Formicidae</taxon>
        <taxon>Myrmicinae</taxon>
        <taxon>Cardiocondyla</taxon>
    </lineage>
</organism>
<dbReference type="EMBL" id="JADYXP020000007">
    <property type="protein sequence ID" value="KAL0120796.1"/>
    <property type="molecule type" value="Genomic_DNA"/>
</dbReference>
<gene>
    <name evidence="1" type="ORF">PUN28_008468</name>
</gene>
<sequence length="108" mass="12426">MDQFFRDFVKYLSRCLKINTDERTSRRDTSRGVPLSVVCDVSRLREVACGSLNSSSDEWDATTILRNCAISRYRKSRLSNTTCGAGLGLAPRWLERNRMTIIKWHVPL</sequence>
<accession>A0AAW2G434</accession>
<keyword evidence="2" id="KW-1185">Reference proteome</keyword>